<evidence type="ECO:0000259" key="3">
    <source>
        <dbReference type="Pfam" id="PF01557"/>
    </source>
</evidence>
<evidence type="ECO:0000256" key="2">
    <source>
        <dbReference type="ARBA" id="ARBA00022723"/>
    </source>
</evidence>
<dbReference type="PANTHER" id="PTHR11820">
    <property type="entry name" value="ACYLPYRUVASE"/>
    <property type="match status" value="1"/>
</dbReference>
<evidence type="ECO:0000256" key="1">
    <source>
        <dbReference type="ARBA" id="ARBA00010211"/>
    </source>
</evidence>
<comment type="similarity">
    <text evidence="1">Belongs to the FAH family.</text>
</comment>
<dbReference type="Pfam" id="PF01557">
    <property type="entry name" value="FAA_hydrolase"/>
    <property type="match status" value="1"/>
</dbReference>
<keyword evidence="5" id="KW-1185">Reference proteome</keyword>
<dbReference type="SUPFAM" id="SSF56529">
    <property type="entry name" value="FAH"/>
    <property type="match status" value="1"/>
</dbReference>
<organism evidence="4 5">
    <name type="scientific">Lithohypha guttulata</name>
    <dbReference type="NCBI Taxonomy" id="1690604"/>
    <lineage>
        <taxon>Eukaryota</taxon>
        <taxon>Fungi</taxon>
        <taxon>Dikarya</taxon>
        <taxon>Ascomycota</taxon>
        <taxon>Pezizomycotina</taxon>
        <taxon>Eurotiomycetes</taxon>
        <taxon>Chaetothyriomycetidae</taxon>
        <taxon>Chaetothyriales</taxon>
        <taxon>Trichomeriaceae</taxon>
        <taxon>Lithohypha</taxon>
    </lineage>
</organism>
<sequence>MASWKRLVRFVPKSDSSKVLIGQPTDDDVDVGVAVREGKEVKVDVFSGSSVLSPGESSGENAVIDRVLSPLTQAEAGTIRCIGLNYKQHAAEAKMDLPKQVTLFMKPQTSLADPWPAPTVLPKQTLENDDGDYESELAVVIGKPCKNVSEAEALDYVLGYTASNDISSRTAQFAQSQWSYSKGFDGACPIGPTLVSPKLIPDPTKLRVRGLGNDGTALQDCGTDDLIFSVPKIISFLSQSTTLPPGTVIITGTPAGVGFPRKPRYTLKPGEEFRVEILPYIGTLINVFEAEK</sequence>
<protein>
    <recommendedName>
        <fullName evidence="3">Fumarylacetoacetase-like C-terminal domain-containing protein</fullName>
    </recommendedName>
</protein>
<proteinExistence type="inferred from homology"/>
<dbReference type="InterPro" id="IPR011234">
    <property type="entry name" value="Fumarylacetoacetase-like_C"/>
</dbReference>
<feature type="domain" description="Fumarylacetoacetase-like C-terminal" evidence="3">
    <location>
        <begin position="78"/>
        <end position="287"/>
    </location>
</feature>
<dbReference type="Proteomes" id="UP001345013">
    <property type="component" value="Unassembled WGS sequence"/>
</dbReference>
<dbReference type="Gene3D" id="3.90.850.10">
    <property type="entry name" value="Fumarylacetoacetase-like, C-terminal domain"/>
    <property type="match status" value="1"/>
</dbReference>
<evidence type="ECO:0000313" key="5">
    <source>
        <dbReference type="Proteomes" id="UP001345013"/>
    </source>
</evidence>
<evidence type="ECO:0000313" key="4">
    <source>
        <dbReference type="EMBL" id="KAK5082493.1"/>
    </source>
</evidence>
<reference evidence="4 5" key="1">
    <citation type="submission" date="2023-08" db="EMBL/GenBank/DDBJ databases">
        <title>Black Yeasts Isolated from many extreme environments.</title>
        <authorList>
            <person name="Coleine C."/>
            <person name="Stajich J.E."/>
            <person name="Selbmann L."/>
        </authorList>
    </citation>
    <scope>NUCLEOTIDE SEQUENCE [LARGE SCALE GENOMIC DNA]</scope>
    <source>
        <strain evidence="4 5">CCFEE 5885</strain>
    </source>
</reference>
<dbReference type="PANTHER" id="PTHR11820:SF7">
    <property type="entry name" value="ACYLPYRUVASE FAHD1, MITOCHONDRIAL"/>
    <property type="match status" value="1"/>
</dbReference>
<dbReference type="InterPro" id="IPR036663">
    <property type="entry name" value="Fumarylacetoacetase_C_sf"/>
</dbReference>
<accession>A0ABR0K1C3</accession>
<dbReference type="EMBL" id="JAVRRG010000129">
    <property type="protein sequence ID" value="KAK5082493.1"/>
    <property type="molecule type" value="Genomic_DNA"/>
</dbReference>
<comment type="caution">
    <text evidence="4">The sequence shown here is derived from an EMBL/GenBank/DDBJ whole genome shotgun (WGS) entry which is preliminary data.</text>
</comment>
<keyword evidence="2" id="KW-0479">Metal-binding</keyword>
<gene>
    <name evidence="4" type="ORF">LTR24_007991</name>
</gene>
<name>A0ABR0K1C3_9EURO</name>